<dbReference type="RefSeq" id="WP_004570769.1">
    <property type="nucleotide sequence ID" value="NZ_CH724148.1"/>
</dbReference>
<accession>A4C108</accession>
<reference evidence="1 2" key="1">
    <citation type="submission" date="2006-02" db="EMBL/GenBank/DDBJ databases">
        <authorList>
            <person name="Murray A."/>
            <person name="Staley J."/>
            <person name="Ferriera S."/>
            <person name="Johnson J."/>
            <person name="Kravitz S."/>
            <person name="Halpern A."/>
            <person name="Remington K."/>
            <person name="Beeson K."/>
            <person name="Tran B."/>
            <person name="Rogers Y.-H."/>
            <person name="Friedman R."/>
            <person name="Venter J.C."/>
        </authorList>
    </citation>
    <scope>NUCLEOTIDE SEQUENCE [LARGE SCALE GENOMIC DNA]</scope>
    <source>
        <strain evidence="1 2">23-P</strain>
    </source>
</reference>
<sequence length="396" mass="42679">MKKVLLSISCIICLMSCNNTKTESTETVAPSTYTFERNGASSVSFGGQTTRIEMGGEFVSALKDEMKTVESLNAMFSHTEGADNFSEADLNASSKSVRSKVAASTDFYGTNATDAAAIKADFDSWISAQTTEVFPNWDTEATTGVAGQIQQAGGGSKRYVSAKGIEYDQLIAKGLIGALMADQILNNYLSPAVLDEASNVADNDGELLNSGKNYTTMEHKWDEAFGYLYGTEADITAPVLNNDSFLNKYLARVNGDSDFSTIAEEIYNAFKLGRAAIVAKDYGTRSEQAEILREKISEVIGVRAVYYLVSGGKDLATDKAKAFHSLSEGIGFVYSLQFTRMPNSTAPYFTKAEVDGFMATLQAGNGFWDITPTALNEMAATIAAKFNFTLEAAVSE</sequence>
<dbReference type="Proteomes" id="UP000003053">
    <property type="component" value="Unassembled WGS sequence"/>
</dbReference>
<dbReference type="EMBL" id="AAOG01000002">
    <property type="protein sequence ID" value="EAR13101.1"/>
    <property type="molecule type" value="Genomic_DNA"/>
</dbReference>
<dbReference type="OrthoDB" id="5498726at2"/>
<protein>
    <recommendedName>
        <fullName evidence="3">DUF4856 domain-containing protein</fullName>
    </recommendedName>
</protein>
<gene>
    <name evidence="1" type="ORF">PI23P_10745</name>
</gene>
<keyword evidence="2" id="KW-1185">Reference proteome</keyword>
<evidence type="ECO:0000313" key="2">
    <source>
        <dbReference type="Proteomes" id="UP000003053"/>
    </source>
</evidence>
<organism evidence="1 2">
    <name type="scientific">Polaribacter irgensii 23-P</name>
    <dbReference type="NCBI Taxonomy" id="313594"/>
    <lineage>
        <taxon>Bacteria</taxon>
        <taxon>Pseudomonadati</taxon>
        <taxon>Bacteroidota</taxon>
        <taxon>Flavobacteriia</taxon>
        <taxon>Flavobacteriales</taxon>
        <taxon>Flavobacteriaceae</taxon>
    </lineage>
</organism>
<comment type="caution">
    <text evidence="1">The sequence shown here is derived from an EMBL/GenBank/DDBJ whole genome shotgun (WGS) entry which is preliminary data.</text>
</comment>
<evidence type="ECO:0000313" key="1">
    <source>
        <dbReference type="EMBL" id="EAR13101.1"/>
    </source>
</evidence>
<dbReference type="STRING" id="313594.PI23P_10745"/>
<name>A4C108_9FLAO</name>
<dbReference type="InterPro" id="IPR032331">
    <property type="entry name" value="DUF4856"/>
</dbReference>
<dbReference type="AlphaFoldDB" id="A4C108"/>
<dbReference type="eggNOG" id="ENOG502Z7WY">
    <property type="taxonomic scope" value="Bacteria"/>
</dbReference>
<evidence type="ECO:0008006" key="3">
    <source>
        <dbReference type="Google" id="ProtNLM"/>
    </source>
</evidence>
<proteinExistence type="predicted"/>
<dbReference type="HOGENOM" id="CLU_055414_0_0_10"/>
<dbReference type="Pfam" id="PF16148">
    <property type="entry name" value="DUF4856"/>
    <property type="match status" value="1"/>
</dbReference>